<protein>
    <submittedName>
        <fullName evidence="2">Uncharacterized protein</fullName>
    </submittedName>
</protein>
<dbReference type="EMBL" id="JBDZYD010000005">
    <property type="protein sequence ID" value="MEQ0560750.1"/>
    <property type="molecule type" value="Genomic_DNA"/>
</dbReference>
<comment type="caution">
    <text evidence="2">The sequence shown here is derived from an EMBL/GenBank/DDBJ whole genome shotgun (WGS) entry which is preliminary data.</text>
</comment>
<keyword evidence="3" id="KW-1185">Reference proteome</keyword>
<feature type="region of interest" description="Disordered" evidence="1">
    <location>
        <begin position="1"/>
        <end position="21"/>
    </location>
</feature>
<evidence type="ECO:0000313" key="3">
    <source>
        <dbReference type="Proteomes" id="UP001440984"/>
    </source>
</evidence>
<evidence type="ECO:0000313" key="2">
    <source>
        <dbReference type="EMBL" id="MEQ0560750.1"/>
    </source>
</evidence>
<reference evidence="2 3" key="1">
    <citation type="submission" date="2024-05" db="EMBL/GenBank/DDBJ databases">
        <authorList>
            <person name="Zhao H."/>
            <person name="Xu Y."/>
            <person name="Lin S."/>
            <person name="Spain J.C."/>
            <person name="Zhou N.-Y."/>
        </authorList>
    </citation>
    <scope>NUCLEOTIDE SEQUENCE [LARGE SCALE GENOMIC DNA]</scope>
    <source>
        <strain evidence="2 3">NEAU-NG30</strain>
    </source>
</reference>
<dbReference type="Proteomes" id="UP001440984">
    <property type="component" value="Unassembled WGS sequence"/>
</dbReference>
<proteinExistence type="predicted"/>
<dbReference type="RefSeq" id="WP_348951815.1">
    <property type="nucleotide sequence ID" value="NZ_JBDZYD010000005.1"/>
</dbReference>
<evidence type="ECO:0000256" key="1">
    <source>
        <dbReference type="SAM" id="MobiDB-lite"/>
    </source>
</evidence>
<organism evidence="2 3">
    <name type="scientific">Amycolatopsis melonis</name>
    <dbReference type="NCBI Taxonomy" id="3156488"/>
    <lineage>
        <taxon>Bacteria</taxon>
        <taxon>Bacillati</taxon>
        <taxon>Actinomycetota</taxon>
        <taxon>Actinomycetes</taxon>
        <taxon>Pseudonocardiales</taxon>
        <taxon>Pseudonocardiaceae</taxon>
        <taxon>Amycolatopsis</taxon>
    </lineage>
</organism>
<name>A0ABV0LEM4_9PSEU</name>
<gene>
    <name evidence="2" type="ORF">ABJI51_16815</name>
</gene>
<sequence>MPPASPVPLPPPGDDGPALTIEGQVTWTTPHPGCVHLSIGSQTFSLVGPAARQRLDAVRAGTAPPREHVRIAGYVARVGATVCGPQRNLVAQRIEPAAR</sequence>
<feature type="compositionally biased region" description="Pro residues" evidence="1">
    <location>
        <begin position="1"/>
        <end position="14"/>
    </location>
</feature>
<accession>A0ABV0LEM4</accession>